<protein>
    <submittedName>
        <fullName evidence="1">Uncharacterized protein</fullName>
    </submittedName>
</protein>
<gene>
    <name evidence="1" type="ORF">MM415A04292_0003</name>
    <name evidence="2" type="ORF">MM415B03384_0006</name>
</gene>
<evidence type="ECO:0000313" key="1">
    <source>
        <dbReference type="EMBL" id="QJA69787.1"/>
    </source>
</evidence>
<name>A0A6M3JLS1_9ZZZZ</name>
<dbReference type="EMBL" id="MT142981">
    <property type="protein sequence ID" value="QJA91350.1"/>
    <property type="molecule type" value="Genomic_DNA"/>
</dbReference>
<reference evidence="1" key="1">
    <citation type="submission" date="2020-03" db="EMBL/GenBank/DDBJ databases">
        <title>The deep terrestrial virosphere.</title>
        <authorList>
            <person name="Holmfeldt K."/>
            <person name="Nilsson E."/>
            <person name="Simone D."/>
            <person name="Lopez-Fernandez M."/>
            <person name="Wu X."/>
            <person name="de Brujin I."/>
            <person name="Lundin D."/>
            <person name="Andersson A."/>
            <person name="Bertilsson S."/>
            <person name="Dopson M."/>
        </authorList>
    </citation>
    <scope>NUCLEOTIDE SEQUENCE</scope>
    <source>
        <strain evidence="1">MM415A04292</strain>
        <strain evidence="2">MM415B03384</strain>
    </source>
</reference>
<dbReference type="AlphaFoldDB" id="A0A6M3JLS1"/>
<accession>A0A6M3JLS1</accession>
<organism evidence="1">
    <name type="scientific">viral metagenome</name>
    <dbReference type="NCBI Taxonomy" id="1070528"/>
    <lineage>
        <taxon>unclassified sequences</taxon>
        <taxon>metagenomes</taxon>
        <taxon>organismal metagenomes</taxon>
    </lineage>
</organism>
<proteinExistence type="predicted"/>
<dbReference type="EMBL" id="MT141736">
    <property type="protein sequence ID" value="QJA69787.1"/>
    <property type="molecule type" value="Genomic_DNA"/>
</dbReference>
<evidence type="ECO:0000313" key="2">
    <source>
        <dbReference type="EMBL" id="QJA91350.1"/>
    </source>
</evidence>
<sequence length="73" mass="7997">MIKVMLKDGQVVEVPKGLKANFNQTTRNIMRDEVVETTLDVFDTQGYGGHTIASFKASEVIGFTSESEDEGGE</sequence>